<dbReference type="InterPro" id="IPR019596">
    <property type="entry name" value="Phage_Mu_GpM_tail_tub"/>
</dbReference>
<reference evidence="1" key="1">
    <citation type="journal article" date="2021" name="Proc. Natl. Acad. Sci. U.S.A.">
        <title>A Catalog of Tens of Thousands of Viruses from Human Metagenomes Reveals Hidden Associations with Chronic Diseases.</title>
        <authorList>
            <person name="Tisza M.J."/>
            <person name="Buck C.B."/>
        </authorList>
    </citation>
    <scope>NUCLEOTIDE SEQUENCE</scope>
    <source>
        <strain evidence="1">CtQU013</strain>
    </source>
</reference>
<dbReference type="Pfam" id="PF10618">
    <property type="entry name" value="Tail_tube"/>
    <property type="match status" value="1"/>
</dbReference>
<dbReference type="EMBL" id="BK015198">
    <property type="protein sequence ID" value="DAD95619.1"/>
    <property type="molecule type" value="Genomic_DNA"/>
</dbReference>
<name>A0A8S5NNG5_9CAUD</name>
<evidence type="ECO:0000313" key="1">
    <source>
        <dbReference type="EMBL" id="DAD95619.1"/>
    </source>
</evidence>
<sequence length="120" mass="12457">MAKGIAGTCYLKVDGEQLSVSSNSISIQSAEVKREAVMGSTGLAGYSEEAVAPTISGTFNVTADFPLKKLLNGTEFTVTAELVTGKVYTLSDAFVSGDVSYKTGEGTIELTFTGVKGAWS</sequence>
<protein>
    <submittedName>
        <fullName evidence="1">Tail tube</fullName>
    </submittedName>
</protein>
<proteinExistence type="predicted"/>
<accession>A0A8S5NNG5</accession>
<organism evidence="1">
    <name type="scientific">Siphoviridae sp. ctQU013</name>
    <dbReference type="NCBI Taxonomy" id="2826329"/>
    <lineage>
        <taxon>Viruses</taxon>
        <taxon>Duplodnaviria</taxon>
        <taxon>Heunggongvirae</taxon>
        <taxon>Uroviricota</taxon>
        <taxon>Caudoviricetes</taxon>
    </lineage>
</organism>